<keyword evidence="2" id="KW-0813">Transport</keyword>
<feature type="transmembrane region" description="Helical" evidence="8">
    <location>
        <begin position="116"/>
        <end position="136"/>
    </location>
</feature>
<evidence type="ECO:0000256" key="5">
    <source>
        <dbReference type="ARBA" id="ARBA00022692"/>
    </source>
</evidence>
<dbReference type="InterPro" id="IPR050706">
    <property type="entry name" value="Cyclic-di-GMP_PDE-like"/>
</dbReference>
<feature type="domain" description="EAL" evidence="9">
    <location>
        <begin position="425"/>
        <end position="674"/>
    </location>
</feature>
<dbReference type="PANTHER" id="PTHR33121">
    <property type="entry name" value="CYCLIC DI-GMP PHOSPHODIESTERASE PDEF"/>
    <property type="match status" value="1"/>
</dbReference>
<feature type="transmembrane region" description="Helical" evidence="8">
    <location>
        <begin position="254"/>
        <end position="275"/>
    </location>
</feature>
<sequence length="683" mass="77609">MQTINKRSYNKILSFLYESRTFNTILASSVAIVPYSIFRGLIIAASAIAEMCGQADTFTLLGKIDSTLLIFIPFLLNIYSSIYWSTKNKLPITQCTSAGLITFLIVSAITNPDISFITETTIPNAFICSIFANISLEKSILYFERNVKKISLNLANIKFVLLIISWVVFSLLMYLFVFFKTSLLFSYLSHEIYPSDFKHGLYNEIIRDFIWFFGIHAHHLFQQINTDAYLHTKTAFELWHTQGVPLPILSTTFYETWCSCGGSGMSLCLVICLFVKRRKHAALIRSSLPLSLLNINEPLIFGLPIVLNPVLFIPFIIVPALSYCIAYVATALGLVPHISVMVGWSTPPLLNIWLATEGSVGAVLLQFCIILIGVLIYYPFFSKLEKNNCRTENFDAVTPEKLVSHATERFTAKNSTDRLISENQKKESFREIERLKRSGDFVLFFQPQVNIITNKIVGVEVLLRHKSKKGKITPPYFLEHYENLNMLSDVDFWVLSNTLKHIQENMISFKGLTVSINITPNTLSDNAFKIFLSGIANKSFPEGCFIEFEITENENLSTQAINIFDELRKNNIKIALDDFGTGYSSISHLNEHNFDKIKLDRALVLQMKTEHGVKFFNKVVELCHVTHEHLVVEGIETKEELLIAQKAGVELVQGYYFHKPMSGSQLNIILLQQNIEKMSTKLH</sequence>
<dbReference type="InterPro" id="IPR035919">
    <property type="entry name" value="EAL_sf"/>
</dbReference>
<dbReference type="Pfam" id="PF02378">
    <property type="entry name" value="PTS_EIIC"/>
    <property type="match status" value="1"/>
</dbReference>
<evidence type="ECO:0000256" key="4">
    <source>
        <dbReference type="ARBA" id="ARBA00022597"/>
    </source>
</evidence>
<dbReference type="CDD" id="cd01948">
    <property type="entry name" value="EAL"/>
    <property type="match status" value="1"/>
</dbReference>
<keyword evidence="4" id="KW-0762">Sugar transport</keyword>
<feature type="domain" description="PTS EIIC type-3" evidence="10">
    <location>
        <begin position="1"/>
        <end position="380"/>
    </location>
</feature>
<dbReference type="PANTHER" id="PTHR33121:SF71">
    <property type="entry name" value="OXYGEN SENSOR PROTEIN DOSP"/>
    <property type="match status" value="1"/>
</dbReference>
<evidence type="ECO:0000256" key="6">
    <source>
        <dbReference type="ARBA" id="ARBA00022989"/>
    </source>
</evidence>
<keyword evidence="3" id="KW-1003">Cell membrane</keyword>
<evidence type="ECO:0000256" key="2">
    <source>
        <dbReference type="ARBA" id="ARBA00022448"/>
    </source>
</evidence>
<evidence type="ECO:0000313" key="12">
    <source>
        <dbReference type="Proteomes" id="UP001555342"/>
    </source>
</evidence>
<keyword evidence="6 8" id="KW-1133">Transmembrane helix</keyword>
<feature type="transmembrane region" description="Helical" evidence="8">
    <location>
        <begin position="91"/>
        <end position="110"/>
    </location>
</feature>
<dbReference type="SMART" id="SM00052">
    <property type="entry name" value="EAL"/>
    <property type="match status" value="1"/>
</dbReference>
<evidence type="ECO:0000256" key="1">
    <source>
        <dbReference type="ARBA" id="ARBA00004651"/>
    </source>
</evidence>
<feature type="transmembrane region" description="Helical" evidence="8">
    <location>
        <begin position="310"/>
        <end position="338"/>
    </location>
</feature>
<accession>A0ABV3NNQ3</accession>
<dbReference type="InterPro" id="IPR003352">
    <property type="entry name" value="PTS_EIIC"/>
</dbReference>
<dbReference type="SUPFAM" id="SSF141868">
    <property type="entry name" value="EAL domain-like"/>
    <property type="match status" value="1"/>
</dbReference>
<keyword evidence="7 8" id="KW-0472">Membrane</keyword>
<name>A0ABV3NNQ3_9ENTR</name>
<dbReference type="PROSITE" id="PS50883">
    <property type="entry name" value="EAL"/>
    <property type="match status" value="1"/>
</dbReference>
<comment type="caution">
    <text evidence="11">The sequence shown here is derived from an EMBL/GenBank/DDBJ whole genome shotgun (WGS) entry which is preliminary data.</text>
</comment>
<evidence type="ECO:0000313" key="11">
    <source>
        <dbReference type="EMBL" id="MEW7311167.1"/>
    </source>
</evidence>
<reference evidence="11 12" key="1">
    <citation type="submission" date="2024-07" db="EMBL/GenBank/DDBJ databases">
        <authorList>
            <person name="Wang L."/>
        </authorList>
    </citation>
    <scope>NUCLEOTIDE SEQUENCE [LARGE SCALE GENOMIC DNA]</scope>
    <source>
        <strain evidence="11 12">WL359</strain>
    </source>
</reference>
<organism evidence="11 12">
    <name type="scientific">Buttiauxella gaviniae</name>
    <dbReference type="NCBI Taxonomy" id="82990"/>
    <lineage>
        <taxon>Bacteria</taxon>
        <taxon>Pseudomonadati</taxon>
        <taxon>Pseudomonadota</taxon>
        <taxon>Gammaproteobacteria</taxon>
        <taxon>Enterobacterales</taxon>
        <taxon>Enterobacteriaceae</taxon>
        <taxon>Buttiauxella</taxon>
    </lineage>
</organism>
<feature type="transmembrane region" description="Helical" evidence="8">
    <location>
        <begin position="157"/>
        <end position="179"/>
    </location>
</feature>
<dbReference type="InterPro" id="IPR001633">
    <property type="entry name" value="EAL_dom"/>
</dbReference>
<gene>
    <name evidence="11" type="ORF">AB1E22_00235</name>
</gene>
<evidence type="ECO:0000259" key="9">
    <source>
        <dbReference type="PROSITE" id="PS50883"/>
    </source>
</evidence>
<dbReference type="RefSeq" id="WP_367593541.1">
    <property type="nucleotide sequence ID" value="NZ_JBFMVT010000001.1"/>
</dbReference>
<dbReference type="InterPro" id="IPR004501">
    <property type="entry name" value="PTS_EIIC_3"/>
</dbReference>
<evidence type="ECO:0000256" key="3">
    <source>
        <dbReference type="ARBA" id="ARBA00022475"/>
    </source>
</evidence>
<comment type="subcellular location">
    <subcellularLocation>
        <location evidence="1">Cell membrane</location>
        <topology evidence="1">Multi-pass membrane protein</topology>
    </subcellularLocation>
</comment>
<dbReference type="Gene3D" id="3.20.20.450">
    <property type="entry name" value="EAL domain"/>
    <property type="match status" value="1"/>
</dbReference>
<dbReference type="Pfam" id="PF00563">
    <property type="entry name" value="EAL"/>
    <property type="match status" value="1"/>
</dbReference>
<feature type="transmembrane region" description="Helical" evidence="8">
    <location>
        <begin position="21"/>
        <end position="48"/>
    </location>
</feature>
<keyword evidence="12" id="KW-1185">Reference proteome</keyword>
<protein>
    <submittedName>
        <fullName evidence="11">EAL domain-containing protein</fullName>
    </submittedName>
</protein>
<dbReference type="Proteomes" id="UP001555342">
    <property type="component" value="Unassembled WGS sequence"/>
</dbReference>
<dbReference type="PROSITE" id="PS51105">
    <property type="entry name" value="PTS_EIIC_TYPE_3"/>
    <property type="match status" value="1"/>
</dbReference>
<dbReference type="EMBL" id="JBFMVT010000001">
    <property type="protein sequence ID" value="MEW7311167.1"/>
    <property type="molecule type" value="Genomic_DNA"/>
</dbReference>
<feature type="transmembrane region" description="Helical" evidence="8">
    <location>
        <begin position="358"/>
        <end position="380"/>
    </location>
</feature>
<evidence type="ECO:0000256" key="8">
    <source>
        <dbReference type="SAM" id="Phobius"/>
    </source>
</evidence>
<evidence type="ECO:0000256" key="7">
    <source>
        <dbReference type="ARBA" id="ARBA00023136"/>
    </source>
</evidence>
<proteinExistence type="predicted"/>
<feature type="transmembrane region" description="Helical" evidence="8">
    <location>
        <begin position="60"/>
        <end position="79"/>
    </location>
</feature>
<keyword evidence="5 8" id="KW-0812">Transmembrane</keyword>
<evidence type="ECO:0000259" key="10">
    <source>
        <dbReference type="PROSITE" id="PS51105"/>
    </source>
</evidence>